<name>A0A1X0QU67_RHIZD</name>
<proteinExistence type="predicted"/>
<evidence type="ECO:0000313" key="1">
    <source>
        <dbReference type="EMBL" id="ORE03286.1"/>
    </source>
</evidence>
<dbReference type="Proteomes" id="UP000242414">
    <property type="component" value="Unassembled WGS sequence"/>
</dbReference>
<dbReference type="VEuPathDB" id="FungiDB:BCV72DRAFT_315711"/>
<accession>A0A1X0QU67</accession>
<gene>
    <name evidence="1" type="ORF">BCV72DRAFT_315711</name>
</gene>
<dbReference type="AlphaFoldDB" id="A0A1X0QU67"/>
<feature type="non-terminal residue" evidence="1">
    <location>
        <position position="1"/>
    </location>
</feature>
<reference evidence="1" key="1">
    <citation type="journal article" date="2016" name="Proc. Natl. Acad. Sci. U.S.A.">
        <title>Lipid metabolic changes in an early divergent fungus govern the establishment of a mutualistic symbiosis with endobacteria.</title>
        <authorList>
            <person name="Lastovetsky O.A."/>
            <person name="Gaspar M.L."/>
            <person name="Mondo S.J."/>
            <person name="LaButti K.M."/>
            <person name="Sandor L."/>
            <person name="Grigoriev I.V."/>
            <person name="Henry S.A."/>
            <person name="Pawlowska T.E."/>
        </authorList>
    </citation>
    <scope>NUCLEOTIDE SEQUENCE [LARGE SCALE GENOMIC DNA]</scope>
    <source>
        <strain evidence="1">ATCC 52814</strain>
    </source>
</reference>
<dbReference type="EMBL" id="KV922010">
    <property type="protein sequence ID" value="ORE03286.1"/>
    <property type="molecule type" value="Genomic_DNA"/>
</dbReference>
<sequence>ITLNVGDFSQEEINQYFRPCTLDPGCRNAFVAYYGNNEVWTLSTTEYYSGSGSPNRSRKEIALKSK</sequence>
<organism evidence="1">
    <name type="scientific">Rhizopus microsporus var. microsporus</name>
    <dbReference type="NCBI Taxonomy" id="86635"/>
    <lineage>
        <taxon>Eukaryota</taxon>
        <taxon>Fungi</taxon>
        <taxon>Fungi incertae sedis</taxon>
        <taxon>Mucoromycota</taxon>
        <taxon>Mucoromycotina</taxon>
        <taxon>Mucoromycetes</taxon>
        <taxon>Mucorales</taxon>
        <taxon>Mucorineae</taxon>
        <taxon>Rhizopodaceae</taxon>
        <taxon>Rhizopus</taxon>
    </lineage>
</organism>
<protein>
    <submittedName>
        <fullName evidence="1">Uncharacterized protein</fullName>
    </submittedName>
</protein>